<dbReference type="AlphaFoldDB" id="J9GFC6"/>
<evidence type="ECO:0000313" key="1">
    <source>
        <dbReference type="EMBL" id="EJX05629.1"/>
    </source>
</evidence>
<reference evidence="1" key="1">
    <citation type="journal article" date="2012" name="PLoS ONE">
        <title>Gene sets for utilization of primary and secondary nutrition supplies in the distal gut of endangered iberian lynx.</title>
        <authorList>
            <person name="Alcaide M."/>
            <person name="Messina E."/>
            <person name="Richter M."/>
            <person name="Bargiela R."/>
            <person name="Peplies J."/>
            <person name="Huws S.A."/>
            <person name="Newbold C.J."/>
            <person name="Golyshin P.N."/>
            <person name="Simon M.A."/>
            <person name="Lopez G."/>
            <person name="Yakimov M.M."/>
            <person name="Ferrer M."/>
        </authorList>
    </citation>
    <scope>NUCLEOTIDE SEQUENCE</scope>
</reference>
<protein>
    <submittedName>
        <fullName evidence="1">Uncharacterized protein</fullName>
    </submittedName>
</protein>
<dbReference type="Gene3D" id="3.40.50.300">
    <property type="entry name" value="P-loop containing nucleotide triphosphate hydrolases"/>
    <property type="match status" value="1"/>
</dbReference>
<organism evidence="1">
    <name type="scientific">gut metagenome</name>
    <dbReference type="NCBI Taxonomy" id="749906"/>
    <lineage>
        <taxon>unclassified sequences</taxon>
        <taxon>metagenomes</taxon>
        <taxon>organismal metagenomes</taxon>
    </lineage>
</organism>
<comment type="caution">
    <text evidence="1">The sequence shown here is derived from an EMBL/GenBank/DDBJ whole genome shotgun (WGS) entry which is preliminary data.</text>
</comment>
<accession>J9GFC6</accession>
<dbReference type="InterPro" id="IPR027417">
    <property type="entry name" value="P-loop_NTPase"/>
</dbReference>
<proteinExistence type="predicted"/>
<sequence>MRTIEIRNIGPLVSTGVIPISRVMLLIGEQSTGKSTFMKILCFCCWLEKQVMIGGDNIRYKYTHYNRFWNELKKFHHFNEDFFSENSYIKYDGIAVQIEMNGKQRNARITKKPDFQSIKHNVKISFLPSERNLLSSIQNIETLYRSKDLDVLFNYILEWGEARSQFDANHPLDLAFADNMKYHYEAKYGDVLTFGSSHTRIKPYYASSGVQSALPVQVLATYLANEVGTSAKISPLEYLKQLDVNDSKIDLKLLSAALSEIANKNGASVPEKLVEIFPSLESTFQEMQKRSSYRSFHLFVEEIEQNLFPKAQFDLVKLMVALLKQMEHKSADYQSSVFLTTHSPYVLTALNVMMLVSAAYEKAPEKVSAMGLADYALPKGSFSAYCITGGCFEDLVDVEYQFIKGDFLDSISENIDQYTFELNSLIYGDSES</sequence>
<dbReference type="EMBL" id="AMCI01001413">
    <property type="protein sequence ID" value="EJX05629.1"/>
    <property type="molecule type" value="Genomic_DNA"/>
</dbReference>
<name>J9GFC6_9ZZZZ</name>
<gene>
    <name evidence="1" type="ORF">EVA_06262</name>
</gene>